<evidence type="ECO:0000313" key="8">
    <source>
        <dbReference type="EMBL" id="KZP24649.1"/>
    </source>
</evidence>
<dbReference type="GO" id="GO:0043565">
    <property type="term" value="F:sequence-specific DNA binding"/>
    <property type="evidence" value="ECO:0007669"/>
    <property type="project" value="InterPro"/>
</dbReference>
<dbReference type="PANTHER" id="PTHR10015">
    <property type="entry name" value="HEAT SHOCK TRANSCRIPTION FACTOR"/>
    <property type="match status" value="1"/>
</dbReference>
<dbReference type="InterPro" id="IPR036390">
    <property type="entry name" value="WH_DNA-bd_sf"/>
</dbReference>
<feature type="compositionally biased region" description="Polar residues" evidence="6">
    <location>
        <begin position="349"/>
        <end position="364"/>
    </location>
</feature>
<dbReference type="GO" id="GO:0003700">
    <property type="term" value="F:DNA-binding transcription factor activity"/>
    <property type="evidence" value="ECO:0007669"/>
    <property type="project" value="InterPro"/>
</dbReference>
<proteinExistence type="inferred from homology"/>
<evidence type="ECO:0000313" key="9">
    <source>
        <dbReference type="Proteomes" id="UP000076532"/>
    </source>
</evidence>
<feature type="region of interest" description="Disordered" evidence="6">
    <location>
        <begin position="343"/>
        <end position="451"/>
    </location>
</feature>
<keyword evidence="3" id="KW-0238">DNA-binding</keyword>
<feature type="region of interest" description="Disordered" evidence="6">
    <location>
        <begin position="1"/>
        <end position="43"/>
    </location>
</feature>
<dbReference type="SUPFAM" id="SSF46785">
    <property type="entry name" value="Winged helix' DNA-binding domain"/>
    <property type="match status" value="1"/>
</dbReference>
<comment type="similarity">
    <text evidence="2 5">Belongs to the HSF family.</text>
</comment>
<evidence type="ECO:0000256" key="3">
    <source>
        <dbReference type="ARBA" id="ARBA00023125"/>
    </source>
</evidence>
<evidence type="ECO:0000256" key="4">
    <source>
        <dbReference type="ARBA" id="ARBA00023242"/>
    </source>
</evidence>
<feature type="compositionally biased region" description="Polar residues" evidence="6">
    <location>
        <begin position="276"/>
        <end position="295"/>
    </location>
</feature>
<evidence type="ECO:0000256" key="2">
    <source>
        <dbReference type="ARBA" id="ARBA00006403"/>
    </source>
</evidence>
<evidence type="ECO:0000256" key="1">
    <source>
        <dbReference type="ARBA" id="ARBA00004123"/>
    </source>
</evidence>
<reference evidence="8 9" key="1">
    <citation type="journal article" date="2016" name="Mol. Biol. Evol.">
        <title>Comparative Genomics of Early-Diverging Mushroom-Forming Fungi Provides Insights into the Origins of Lignocellulose Decay Capabilities.</title>
        <authorList>
            <person name="Nagy L.G."/>
            <person name="Riley R."/>
            <person name="Tritt A."/>
            <person name="Adam C."/>
            <person name="Daum C."/>
            <person name="Floudas D."/>
            <person name="Sun H."/>
            <person name="Yadav J.S."/>
            <person name="Pangilinan J."/>
            <person name="Larsson K.H."/>
            <person name="Matsuura K."/>
            <person name="Barry K."/>
            <person name="Labutti K."/>
            <person name="Kuo R."/>
            <person name="Ohm R.A."/>
            <person name="Bhattacharya S.S."/>
            <person name="Shirouzu T."/>
            <person name="Yoshinaga Y."/>
            <person name="Martin F.M."/>
            <person name="Grigoriev I.V."/>
            <person name="Hibbett D.S."/>
        </authorList>
    </citation>
    <scope>NUCLEOTIDE SEQUENCE [LARGE SCALE GENOMIC DNA]</scope>
    <source>
        <strain evidence="8 9">CBS 109695</strain>
    </source>
</reference>
<feature type="region of interest" description="Disordered" evidence="6">
    <location>
        <begin position="247"/>
        <end position="322"/>
    </location>
</feature>
<dbReference type="Gene3D" id="1.10.10.10">
    <property type="entry name" value="Winged helix-like DNA-binding domain superfamily/Winged helix DNA-binding domain"/>
    <property type="match status" value="1"/>
</dbReference>
<keyword evidence="4" id="KW-0539">Nucleus</keyword>
<comment type="subcellular location">
    <subcellularLocation>
        <location evidence="1">Nucleus</location>
    </subcellularLocation>
</comment>
<feature type="region of interest" description="Disordered" evidence="6">
    <location>
        <begin position="148"/>
        <end position="175"/>
    </location>
</feature>
<dbReference type="PRINTS" id="PR00056">
    <property type="entry name" value="HSFDOMAIN"/>
</dbReference>
<dbReference type="AlphaFoldDB" id="A0A166N528"/>
<organism evidence="8 9">
    <name type="scientific">Athelia psychrophila</name>
    <dbReference type="NCBI Taxonomy" id="1759441"/>
    <lineage>
        <taxon>Eukaryota</taxon>
        <taxon>Fungi</taxon>
        <taxon>Dikarya</taxon>
        <taxon>Basidiomycota</taxon>
        <taxon>Agaricomycotina</taxon>
        <taxon>Agaricomycetes</taxon>
        <taxon>Agaricomycetidae</taxon>
        <taxon>Atheliales</taxon>
        <taxon>Atheliaceae</taxon>
        <taxon>Athelia</taxon>
    </lineage>
</organism>
<feature type="domain" description="HSF-type DNA-binding" evidence="7">
    <location>
        <begin position="44"/>
        <end position="149"/>
    </location>
</feature>
<feature type="compositionally biased region" description="Low complexity" evidence="6">
    <location>
        <begin position="506"/>
        <end position="522"/>
    </location>
</feature>
<dbReference type="InterPro" id="IPR036388">
    <property type="entry name" value="WH-like_DNA-bd_sf"/>
</dbReference>
<evidence type="ECO:0000256" key="6">
    <source>
        <dbReference type="SAM" id="MobiDB-lite"/>
    </source>
</evidence>
<name>A0A166N528_9AGAM</name>
<dbReference type="GO" id="GO:0005634">
    <property type="term" value="C:nucleus"/>
    <property type="evidence" value="ECO:0007669"/>
    <property type="project" value="UniProtKB-SubCell"/>
</dbReference>
<dbReference type="OrthoDB" id="432483at2759"/>
<dbReference type="InterPro" id="IPR000232">
    <property type="entry name" value="HSF_DNA-bd"/>
</dbReference>
<evidence type="ECO:0000256" key="5">
    <source>
        <dbReference type="RuleBase" id="RU004020"/>
    </source>
</evidence>
<feature type="compositionally biased region" description="Low complexity" evidence="6">
    <location>
        <begin position="391"/>
        <end position="408"/>
    </location>
</feature>
<feature type="region of interest" description="Disordered" evidence="6">
    <location>
        <begin position="492"/>
        <end position="537"/>
    </location>
</feature>
<keyword evidence="9" id="KW-1185">Reference proteome</keyword>
<dbReference type="Pfam" id="PF00447">
    <property type="entry name" value="HSF_DNA-bind"/>
    <property type="match status" value="1"/>
</dbReference>
<feature type="compositionally biased region" description="Low complexity" evidence="6">
    <location>
        <begin position="248"/>
        <end position="265"/>
    </location>
</feature>
<evidence type="ECO:0000259" key="7">
    <source>
        <dbReference type="SMART" id="SM00415"/>
    </source>
</evidence>
<sequence>MSYGSQQISDPASSNGSSEDVQDTLAAKAPATDSLPSQKTEAKPQATFLTKLYALLERPENHHMIRWDPAGEHIIVERPEQLALHVLPSIYRQSRFASFSRQLNIYGFMRKVNLRNVDPAIDDPDASTWSHPTLNRHSPAEVVANFKRRVPPRLPKPRKREPQESMSVSIPAPRSAIGMGMPVPPAMSQHHKSNSGGMRARGFSAPGSFTPLNQGGAAGWGGSYPGRSALPPLTVPSEPSHLSHAIYHQQTQQHPITPTEESPTSPAYPYSREMMASSSQYPYSDQQNWQFSQPTNGASSNHSGSLSSLLNPSSSAYASRPAPTISTTYSNSPFAAMAMHNHSASSLSPDSRPTTGYSMSSVSSLPYEDSHLGHQDYGSRPNSSHHRMHSPSRPSSSKSSYQHPSSLSVRRNRRHSQALSPYPHPYEHAQQHHHQRPSSSPNPNEEHHAGVSRVRSMIQLPTVDPYSFNPGHAEFAYSVGPGAVPTATVEMENGWHHPPAPGSRGGRPSTSTSSISAASHSSQTNTPDHYTGGDTDINRFSPDYGFVPMNEHVPQYAKIVGEM</sequence>
<dbReference type="PANTHER" id="PTHR10015:SF427">
    <property type="entry name" value="HEAT SHOCK FACTOR PROTEIN"/>
    <property type="match status" value="1"/>
</dbReference>
<dbReference type="Proteomes" id="UP000076532">
    <property type="component" value="Unassembled WGS sequence"/>
</dbReference>
<feature type="compositionally biased region" description="Low complexity" evidence="6">
    <location>
        <begin position="296"/>
        <end position="322"/>
    </location>
</feature>
<feature type="compositionally biased region" description="Polar residues" evidence="6">
    <location>
        <begin position="1"/>
        <end position="19"/>
    </location>
</feature>
<dbReference type="SMART" id="SM00415">
    <property type="entry name" value="HSF"/>
    <property type="match status" value="1"/>
</dbReference>
<accession>A0A166N528</accession>
<dbReference type="STRING" id="436010.A0A166N528"/>
<feature type="compositionally biased region" description="Basic residues" evidence="6">
    <location>
        <begin position="148"/>
        <end position="159"/>
    </location>
</feature>
<gene>
    <name evidence="8" type="ORF">FIBSPDRAFT_735533</name>
</gene>
<dbReference type="EMBL" id="KV417525">
    <property type="protein sequence ID" value="KZP24649.1"/>
    <property type="molecule type" value="Genomic_DNA"/>
</dbReference>
<protein>
    <recommendedName>
        <fullName evidence="7">HSF-type DNA-binding domain-containing protein</fullName>
    </recommendedName>
</protein>